<evidence type="ECO:0000313" key="4">
    <source>
        <dbReference type="Proteomes" id="UP000734854"/>
    </source>
</evidence>
<sequence>MDLQPISTTETFITMFLRSDVTDHSTFEVGFLPVAIVCGHQLFVATRNTKGCRSDSDSRGAEGFWVRGQSYNCWRKLRLFQKSCTQNRNRCPYFTFSLVDLTFRVSRNCKQIFPISFSLGLPTFQACEMLSLKTLESDIEKGLILDFSLHLLDTFTSGIHLAKFSLHLPFDAPLFYTSKIKIRTSGVILCRPQKLPAVANMATIGDVATVVSLIGKVIKAATDAQMLKKEFKELVDYLELVGRQLEMLDDGELDDAAMEAFQKMGEVLFQCHDLADSCQRRRTIYLVFNGKKIQNQIRGAQEKITKYLTLIPLIHFTQVFRQFKVYAHLFACAWFEFLIFVLDKRNQFKLIS</sequence>
<feature type="domain" description="MCAfunc" evidence="2">
    <location>
        <begin position="213"/>
        <end position="319"/>
    </location>
</feature>
<accession>A0A8J5KRK8</accession>
<dbReference type="Proteomes" id="UP000734854">
    <property type="component" value="Unassembled WGS sequence"/>
</dbReference>
<evidence type="ECO:0000259" key="2">
    <source>
        <dbReference type="Pfam" id="PF19584"/>
    </source>
</evidence>
<dbReference type="CDD" id="cd21037">
    <property type="entry name" value="MLKL_NTD"/>
    <property type="match status" value="1"/>
</dbReference>
<dbReference type="PANTHER" id="PTHR46604">
    <property type="entry name" value="PROTEIN MID1-COMPLEMENTING ACTIVITY 1"/>
    <property type="match status" value="1"/>
</dbReference>
<keyword evidence="1" id="KW-0472">Membrane</keyword>
<keyword evidence="1" id="KW-1133">Transmembrane helix</keyword>
<keyword evidence="4" id="KW-1185">Reference proteome</keyword>
<dbReference type="EMBL" id="JACMSC010000013">
    <property type="protein sequence ID" value="KAG6492947.1"/>
    <property type="molecule type" value="Genomic_DNA"/>
</dbReference>
<proteinExistence type="predicted"/>
<feature type="transmembrane region" description="Helical" evidence="1">
    <location>
        <begin position="325"/>
        <end position="342"/>
    </location>
</feature>
<dbReference type="AlphaFoldDB" id="A0A8J5KRK8"/>
<evidence type="ECO:0000256" key="1">
    <source>
        <dbReference type="SAM" id="Phobius"/>
    </source>
</evidence>
<dbReference type="InterPro" id="IPR045766">
    <property type="entry name" value="MCAfunc"/>
</dbReference>
<gene>
    <name evidence="3" type="ORF">ZIOFF_047918</name>
</gene>
<dbReference type="PANTHER" id="PTHR46604:SF3">
    <property type="entry name" value="PROTEIN MID1-COMPLEMENTING ACTIVITY 1"/>
    <property type="match status" value="1"/>
</dbReference>
<evidence type="ECO:0000313" key="3">
    <source>
        <dbReference type="EMBL" id="KAG6492947.1"/>
    </source>
</evidence>
<name>A0A8J5KRK8_ZINOF</name>
<dbReference type="Pfam" id="PF19584">
    <property type="entry name" value="MCAfunc"/>
    <property type="match status" value="1"/>
</dbReference>
<dbReference type="GO" id="GO:0007166">
    <property type="term" value="P:cell surface receptor signaling pathway"/>
    <property type="evidence" value="ECO:0007669"/>
    <property type="project" value="InterPro"/>
</dbReference>
<reference evidence="3 4" key="1">
    <citation type="submission" date="2020-08" db="EMBL/GenBank/DDBJ databases">
        <title>Plant Genome Project.</title>
        <authorList>
            <person name="Zhang R.-G."/>
        </authorList>
    </citation>
    <scope>NUCLEOTIDE SEQUENCE [LARGE SCALE GENOMIC DNA]</scope>
    <source>
        <tissue evidence="3">Rhizome</tissue>
    </source>
</reference>
<protein>
    <recommendedName>
        <fullName evidence="2">MCAfunc domain-containing protein</fullName>
    </recommendedName>
</protein>
<dbReference type="Gene3D" id="1.20.930.20">
    <property type="entry name" value="Adaptor protein Cbl, N-terminal domain"/>
    <property type="match status" value="1"/>
</dbReference>
<dbReference type="InterPro" id="IPR059179">
    <property type="entry name" value="MLKL-like_MCAfunc"/>
</dbReference>
<keyword evidence="1" id="KW-0812">Transmembrane</keyword>
<dbReference type="InterPro" id="IPR036537">
    <property type="entry name" value="Adaptor_Cbl_N_dom_sf"/>
</dbReference>
<organism evidence="3 4">
    <name type="scientific">Zingiber officinale</name>
    <name type="common">Ginger</name>
    <name type="synonym">Amomum zingiber</name>
    <dbReference type="NCBI Taxonomy" id="94328"/>
    <lineage>
        <taxon>Eukaryota</taxon>
        <taxon>Viridiplantae</taxon>
        <taxon>Streptophyta</taxon>
        <taxon>Embryophyta</taxon>
        <taxon>Tracheophyta</taxon>
        <taxon>Spermatophyta</taxon>
        <taxon>Magnoliopsida</taxon>
        <taxon>Liliopsida</taxon>
        <taxon>Zingiberales</taxon>
        <taxon>Zingiberaceae</taxon>
        <taxon>Zingiber</taxon>
    </lineage>
</organism>
<comment type="caution">
    <text evidence="3">The sequence shown here is derived from an EMBL/GenBank/DDBJ whole genome shotgun (WGS) entry which is preliminary data.</text>
</comment>